<dbReference type="PANTHER" id="PTHR47219">
    <property type="entry name" value="RAB GTPASE-ACTIVATING PROTEIN 1-LIKE"/>
    <property type="match status" value="1"/>
</dbReference>
<dbReference type="InterPro" id="IPR035969">
    <property type="entry name" value="Rab-GAP_TBC_sf"/>
</dbReference>
<protein>
    <recommendedName>
        <fullName evidence="2">Rab-GAP TBC domain-containing protein</fullName>
    </recommendedName>
</protein>
<feature type="domain" description="Rab-GAP TBC" evidence="2">
    <location>
        <begin position="468"/>
        <end position="675"/>
    </location>
</feature>
<feature type="compositionally biased region" description="Basic and acidic residues" evidence="1">
    <location>
        <begin position="239"/>
        <end position="250"/>
    </location>
</feature>
<dbReference type="FunFam" id="1.10.8.270:FF:000034">
    <property type="entry name" value="TBC (Tre-2/Bub2/Cdc16) domain family"/>
    <property type="match status" value="1"/>
</dbReference>
<dbReference type="AlphaFoldDB" id="A0A9P7YEH9"/>
<feature type="region of interest" description="Disordered" evidence="1">
    <location>
        <begin position="197"/>
        <end position="303"/>
    </location>
</feature>
<dbReference type="SUPFAM" id="SSF47923">
    <property type="entry name" value="Ypt/Rab-GAP domain of gyp1p"/>
    <property type="match status" value="2"/>
</dbReference>
<sequence>MNFLDDAGSTAATPGSPPDLTGSKSSKSSSFHSYHSDNNSILEDVGNFEDIGLDDDSRADADISDFAVKMTSSPYDVTYATDLRATATARRRAPMASTTGNQRQRELTAGKPKQAYPSLGGQVKGATDGLGLMPTTGSRRVLTSPSTGSLPIMKRHRSSSPNMPITARQAINAAGNLKARRSSWQANRERKTAVELEMECDEDDGDDVPDDCFLENVPISPRPPQERIPSRPVSAATSPERRPKEKEKVRSVGNGTSPRPAEQGELRSPRSPRSAGTDSELTRGTSMGQFPMSHDTFPKGRAKSWTAALSELSEEAKALTEALEAHAEDEEAKSSDPAYQKRMNSSVRAMEKPRVKSAFAELPPLRRTDIMIDPLPISKEKEAVLSRTRPSWLPPKDPAEEKRHLKEYQRMMAKAIKVDDRKEAEQQARSTCKDDTASSLLRIWEEHVLPNWDDTTRQKRTRELWWRGVAPRSRGAVWAKAIGNELGLSDSSYSAASRRAQALEKTIKSGSQLNTEELKKKTWLVKIEADVKETFLDLRIFQPDGPLHKALLDVLKAYAMYRSDVGYVHGTNTIAAILLLNLPTPSASFQALSNILNRPLPLSIHTNDAGGTSRIYTLLLTTLSHKSPRLYNLLTDPKFNLQPASYLQDLFQSMFTSVLSLDNATRLWDVLVFEGDAVLVRAGVAYLVQLEGRLLGAQNAGEICRVVRGGLDGGLGEEEWMRCLRSAGKS</sequence>
<dbReference type="GO" id="GO:0005096">
    <property type="term" value="F:GTPase activator activity"/>
    <property type="evidence" value="ECO:0007669"/>
    <property type="project" value="TreeGrafter"/>
</dbReference>
<evidence type="ECO:0000313" key="4">
    <source>
        <dbReference type="Proteomes" id="UP000824998"/>
    </source>
</evidence>
<dbReference type="GO" id="GO:0031267">
    <property type="term" value="F:small GTPase binding"/>
    <property type="evidence" value="ECO:0007669"/>
    <property type="project" value="TreeGrafter"/>
</dbReference>
<dbReference type="PANTHER" id="PTHR47219:SF15">
    <property type="entry name" value="TBC1 DOMAIN FAMILY MEMBER 12 ISOFORM X1"/>
    <property type="match status" value="1"/>
</dbReference>
<reference evidence="3" key="1">
    <citation type="journal article" date="2021" name="IMA Fungus">
        <title>Genomic characterization of three marine fungi, including Emericellopsis atlantica sp. nov. with signatures of a generalist lifestyle and marine biomass degradation.</title>
        <authorList>
            <person name="Hagestad O.C."/>
            <person name="Hou L."/>
            <person name="Andersen J.H."/>
            <person name="Hansen E.H."/>
            <person name="Altermark B."/>
            <person name="Li C."/>
            <person name="Kuhnert E."/>
            <person name="Cox R.J."/>
            <person name="Crous P.W."/>
            <person name="Spatafora J.W."/>
            <person name="Lail K."/>
            <person name="Amirebrahimi M."/>
            <person name="Lipzen A."/>
            <person name="Pangilinan J."/>
            <person name="Andreopoulos W."/>
            <person name="Hayes R.D."/>
            <person name="Ng V."/>
            <person name="Grigoriev I.V."/>
            <person name="Jackson S.A."/>
            <person name="Sutton T.D.S."/>
            <person name="Dobson A.D.W."/>
            <person name="Rama T."/>
        </authorList>
    </citation>
    <scope>NUCLEOTIDE SEQUENCE</scope>
    <source>
        <strain evidence="3">TRa018bII</strain>
    </source>
</reference>
<dbReference type="SMART" id="SM00164">
    <property type="entry name" value="TBC"/>
    <property type="match status" value="1"/>
</dbReference>
<dbReference type="InterPro" id="IPR050302">
    <property type="entry name" value="Rab_GAP_TBC_domain"/>
</dbReference>
<dbReference type="PROSITE" id="PS50086">
    <property type="entry name" value="TBC_RABGAP"/>
    <property type="match status" value="1"/>
</dbReference>
<dbReference type="Pfam" id="PF00566">
    <property type="entry name" value="RabGAP-TBC"/>
    <property type="match status" value="1"/>
</dbReference>
<name>A0A9P7YEH9_9HELO</name>
<keyword evidence="4" id="KW-1185">Reference proteome</keyword>
<feature type="region of interest" description="Disordered" evidence="1">
    <location>
        <begin position="1"/>
        <end position="45"/>
    </location>
</feature>
<feature type="compositionally biased region" description="Basic and acidic residues" evidence="1">
    <location>
        <begin position="315"/>
        <end position="326"/>
    </location>
</feature>
<dbReference type="Gene3D" id="1.10.8.270">
    <property type="entry name" value="putative rabgap domain of human tbc1 domain family member 14 like domains"/>
    <property type="match status" value="1"/>
</dbReference>
<evidence type="ECO:0000256" key="1">
    <source>
        <dbReference type="SAM" id="MobiDB-lite"/>
    </source>
</evidence>
<dbReference type="InterPro" id="IPR053949">
    <property type="entry name" value="SBE2/SBE22_M"/>
</dbReference>
<dbReference type="OrthoDB" id="289721at2759"/>
<proteinExistence type="predicted"/>
<comment type="caution">
    <text evidence="3">The sequence shown here is derived from an EMBL/GenBank/DDBJ whole genome shotgun (WGS) entry which is preliminary data.</text>
</comment>
<dbReference type="FunFam" id="1.10.10.750:FF:000013">
    <property type="entry name" value="Similar to TBC domain protein"/>
    <property type="match status" value="1"/>
</dbReference>
<dbReference type="Gene3D" id="1.10.472.80">
    <property type="entry name" value="Ypt/Rab-GAP domain of gyp1p, domain 3"/>
    <property type="match status" value="1"/>
</dbReference>
<gene>
    <name evidence="3" type="ORF">BJ875DRAFT_115151</name>
</gene>
<evidence type="ECO:0000313" key="3">
    <source>
        <dbReference type="EMBL" id="KAG9231543.1"/>
    </source>
</evidence>
<dbReference type="EMBL" id="MU251595">
    <property type="protein sequence ID" value="KAG9231543.1"/>
    <property type="molecule type" value="Genomic_DNA"/>
</dbReference>
<organism evidence="3 4">
    <name type="scientific">Amylocarpus encephaloides</name>
    <dbReference type="NCBI Taxonomy" id="45428"/>
    <lineage>
        <taxon>Eukaryota</taxon>
        <taxon>Fungi</taxon>
        <taxon>Dikarya</taxon>
        <taxon>Ascomycota</taxon>
        <taxon>Pezizomycotina</taxon>
        <taxon>Leotiomycetes</taxon>
        <taxon>Helotiales</taxon>
        <taxon>Helotiales incertae sedis</taxon>
        <taxon>Amylocarpus</taxon>
    </lineage>
</organism>
<feature type="compositionally biased region" description="Low complexity" evidence="1">
    <location>
        <begin position="23"/>
        <end position="40"/>
    </location>
</feature>
<evidence type="ECO:0000259" key="2">
    <source>
        <dbReference type="PROSITE" id="PS50086"/>
    </source>
</evidence>
<feature type="compositionally biased region" description="Low complexity" evidence="1">
    <location>
        <begin position="88"/>
        <end position="99"/>
    </location>
</feature>
<dbReference type="InterPro" id="IPR000195">
    <property type="entry name" value="Rab-GAP-TBC_dom"/>
</dbReference>
<feature type="compositionally biased region" description="Polar residues" evidence="1">
    <location>
        <begin position="135"/>
        <end position="149"/>
    </location>
</feature>
<feature type="region of interest" description="Disordered" evidence="1">
    <location>
        <begin position="315"/>
        <end position="340"/>
    </location>
</feature>
<dbReference type="Proteomes" id="UP000824998">
    <property type="component" value="Unassembled WGS sequence"/>
</dbReference>
<accession>A0A9P7YEH9</accession>
<dbReference type="Gene3D" id="1.10.10.750">
    <property type="entry name" value="Ypt/Rab-GAP domain of gyp1p, domain 1"/>
    <property type="match status" value="1"/>
</dbReference>
<feature type="compositionally biased region" description="Polar residues" evidence="1">
    <location>
        <begin position="274"/>
        <end position="288"/>
    </location>
</feature>
<feature type="region of interest" description="Disordered" evidence="1">
    <location>
        <begin position="88"/>
        <end position="162"/>
    </location>
</feature>
<dbReference type="Pfam" id="PF22874">
    <property type="entry name" value="SBE2_M"/>
    <property type="match status" value="1"/>
</dbReference>
<feature type="compositionally biased region" description="Acidic residues" evidence="1">
    <location>
        <begin position="197"/>
        <end position="213"/>
    </location>
</feature>